<dbReference type="AlphaFoldDB" id="A0A0A8Y2Y1"/>
<organism evidence="1">
    <name type="scientific">Arundo donax</name>
    <name type="common">Giant reed</name>
    <name type="synonym">Donax arundinaceus</name>
    <dbReference type="NCBI Taxonomy" id="35708"/>
    <lineage>
        <taxon>Eukaryota</taxon>
        <taxon>Viridiplantae</taxon>
        <taxon>Streptophyta</taxon>
        <taxon>Embryophyta</taxon>
        <taxon>Tracheophyta</taxon>
        <taxon>Spermatophyta</taxon>
        <taxon>Magnoliopsida</taxon>
        <taxon>Liliopsida</taxon>
        <taxon>Poales</taxon>
        <taxon>Poaceae</taxon>
        <taxon>PACMAD clade</taxon>
        <taxon>Arundinoideae</taxon>
        <taxon>Arundineae</taxon>
        <taxon>Arundo</taxon>
    </lineage>
</organism>
<sequence length="41" mass="4568">MVCVFGAEHLSMAPKRCQNARPNCCQTSLDQVKDERCVVLS</sequence>
<protein>
    <submittedName>
        <fullName evidence="1">Uncharacterized protein</fullName>
    </submittedName>
</protein>
<dbReference type="EMBL" id="GBRH01278307">
    <property type="protein sequence ID" value="JAD19588.1"/>
    <property type="molecule type" value="Transcribed_RNA"/>
</dbReference>
<reference evidence="1" key="1">
    <citation type="submission" date="2014-09" db="EMBL/GenBank/DDBJ databases">
        <authorList>
            <person name="Magalhaes I.L.F."/>
            <person name="Oliveira U."/>
            <person name="Santos F.R."/>
            <person name="Vidigal T.H.D.A."/>
            <person name="Brescovit A.D."/>
            <person name="Santos A.J."/>
        </authorList>
    </citation>
    <scope>NUCLEOTIDE SEQUENCE</scope>
    <source>
        <tissue evidence="1">Shoot tissue taken approximately 20 cm above the soil surface</tissue>
    </source>
</reference>
<evidence type="ECO:0000313" key="1">
    <source>
        <dbReference type="EMBL" id="JAD19588.1"/>
    </source>
</evidence>
<reference evidence="1" key="2">
    <citation type="journal article" date="2015" name="Data Brief">
        <title>Shoot transcriptome of the giant reed, Arundo donax.</title>
        <authorList>
            <person name="Barrero R.A."/>
            <person name="Guerrero F.D."/>
            <person name="Moolhuijzen P."/>
            <person name="Goolsby J.A."/>
            <person name="Tidwell J."/>
            <person name="Bellgard S.E."/>
            <person name="Bellgard M.I."/>
        </authorList>
    </citation>
    <scope>NUCLEOTIDE SEQUENCE</scope>
    <source>
        <tissue evidence="1">Shoot tissue taken approximately 20 cm above the soil surface</tissue>
    </source>
</reference>
<name>A0A0A8Y2Y1_ARUDO</name>
<proteinExistence type="predicted"/>
<accession>A0A0A8Y2Y1</accession>